<name>A0A2G5DGS6_AQUCA</name>
<dbReference type="InterPro" id="IPR050942">
    <property type="entry name" value="F-box_BR-signaling"/>
</dbReference>
<dbReference type="PANTHER" id="PTHR44259:SF114">
    <property type="entry name" value="OS06G0707300 PROTEIN"/>
    <property type="match status" value="1"/>
</dbReference>
<sequence length="240" mass="27635">MYRSFFKDVIYFNKTQQFYAVLQDGAVLSVDLIREGEGEGGQSIIIPKLTQIAPPTHEFEAYRQRYLVETSSGELLQVCKILRRRYNQTLANIDKTTNLDEYVEIVKFEVFKLDPVIVEWSRIHDMGDTILFLGDNSSISGSASEFPGCKPNCIYYTDDGYRIEVRAGSLYNPHDMGIYNLADGTHQPHYPTASRINFPAPIWLEPTLQRCSHLRYLNEDSNTHHCLSTTLCFELNYLDR</sequence>
<dbReference type="OrthoDB" id="1519185at2759"/>
<gene>
    <name evidence="2" type="ORF">AQUCO_02000273v1</name>
</gene>
<proteinExistence type="predicted"/>
<dbReference type="STRING" id="218851.A0A2G5DGS6"/>
<feature type="domain" description="KIB1-4 beta-propeller" evidence="1">
    <location>
        <begin position="4"/>
        <end position="180"/>
    </location>
</feature>
<evidence type="ECO:0000313" key="3">
    <source>
        <dbReference type="Proteomes" id="UP000230069"/>
    </source>
</evidence>
<evidence type="ECO:0000313" key="2">
    <source>
        <dbReference type="EMBL" id="PIA42706.1"/>
    </source>
</evidence>
<dbReference type="EMBL" id="KZ305037">
    <property type="protein sequence ID" value="PIA42706.1"/>
    <property type="molecule type" value="Genomic_DNA"/>
</dbReference>
<dbReference type="Proteomes" id="UP000230069">
    <property type="component" value="Unassembled WGS sequence"/>
</dbReference>
<accession>A0A2G5DGS6</accession>
<reference evidence="2 3" key="1">
    <citation type="submission" date="2017-09" db="EMBL/GenBank/DDBJ databases">
        <title>WGS assembly of Aquilegia coerulea Goldsmith.</title>
        <authorList>
            <person name="Hodges S."/>
            <person name="Kramer E."/>
            <person name="Nordborg M."/>
            <person name="Tomkins J."/>
            <person name="Borevitz J."/>
            <person name="Derieg N."/>
            <person name="Yan J."/>
            <person name="Mihaltcheva S."/>
            <person name="Hayes R.D."/>
            <person name="Rokhsar D."/>
        </authorList>
    </citation>
    <scope>NUCLEOTIDE SEQUENCE [LARGE SCALE GENOMIC DNA]</scope>
    <source>
        <strain evidence="3">cv. Goldsmith</strain>
    </source>
</reference>
<dbReference type="InParanoid" id="A0A2G5DGS6"/>
<dbReference type="PANTHER" id="PTHR44259">
    <property type="entry name" value="OS07G0183000 PROTEIN-RELATED"/>
    <property type="match status" value="1"/>
</dbReference>
<dbReference type="Pfam" id="PF03478">
    <property type="entry name" value="Beta-prop_KIB1-4"/>
    <property type="match status" value="1"/>
</dbReference>
<protein>
    <recommendedName>
        <fullName evidence="1">KIB1-4 beta-propeller domain-containing protein</fullName>
    </recommendedName>
</protein>
<dbReference type="InterPro" id="IPR005174">
    <property type="entry name" value="KIB1-4_b-propeller"/>
</dbReference>
<dbReference type="AlphaFoldDB" id="A0A2G5DGS6"/>
<evidence type="ECO:0000259" key="1">
    <source>
        <dbReference type="Pfam" id="PF03478"/>
    </source>
</evidence>
<organism evidence="2 3">
    <name type="scientific">Aquilegia coerulea</name>
    <name type="common">Rocky mountain columbine</name>
    <dbReference type="NCBI Taxonomy" id="218851"/>
    <lineage>
        <taxon>Eukaryota</taxon>
        <taxon>Viridiplantae</taxon>
        <taxon>Streptophyta</taxon>
        <taxon>Embryophyta</taxon>
        <taxon>Tracheophyta</taxon>
        <taxon>Spermatophyta</taxon>
        <taxon>Magnoliopsida</taxon>
        <taxon>Ranunculales</taxon>
        <taxon>Ranunculaceae</taxon>
        <taxon>Thalictroideae</taxon>
        <taxon>Aquilegia</taxon>
    </lineage>
</organism>
<keyword evidence="3" id="KW-1185">Reference proteome</keyword>